<dbReference type="GO" id="GO:0003676">
    <property type="term" value="F:nucleic acid binding"/>
    <property type="evidence" value="ECO:0007669"/>
    <property type="project" value="InterPro"/>
</dbReference>
<evidence type="ECO:0000256" key="4">
    <source>
        <dbReference type="ARBA" id="ARBA00022490"/>
    </source>
</evidence>
<evidence type="ECO:0000256" key="6">
    <source>
        <dbReference type="ARBA" id="ARBA00022695"/>
    </source>
</evidence>
<dbReference type="InterPro" id="IPR041931">
    <property type="entry name" value="DNA_pol3_alpha_thumb_dom"/>
</dbReference>
<dbReference type="NCBIfam" id="NF004226">
    <property type="entry name" value="PRK05673.1"/>
    <property type="match status" value="1"/>
</dbReference>
<evidence type="ECO:0000256" key="2">
    <source>
        <dbReference type="ARBA" id="ARBA00012417"/>
    </source>
</evidence>
<dbReference type="KEGG" id="sbw:TGUWTKB_1520"/>
<evidence type="ECO:0000256" key="1">
    <source>
        <dbReference type="ARBA" id="ARBA00004496"/>
    </source>
</evidence>
<keyword evidence="7" id="KW-0235">DNA replication</keyword>
<dbReference type="Pfam" id="PF01336">
    <property type="entry name" value="tRNA_anti-codon"/>
    <property type="match status" value="1"/>
</dbReference>
<evidence type="ECO:0000313" key="12">
    <source>
        <dbReference type="Proteomes" id="UP000031627"/>
    </source>
</evidence>
<organism evidence="11 12">
    <name type="scientific">Candidatus Tachikawaea gelatinosa</name>
    <dbReference type="NCBI Taxonomy" id="1410383"/>
    <lineage>
        <taxon>Bacteria</taxon>
        <taxon>Pseudomonadati</taxon>
        <taxon>Pseudomonadota</taxon>
        <taxon>Gammaproteobacteria</taxon>
        <taxon>Enterobacterales</taxon>
        <taxon>Enterobacteriaceae</taxon>
        <taxon>Candidatus Tachikawaea</taxon>
    </lineage>
</organism>
<keyword evidence="6" id="KW-0548">Nucleotidyltransferase</keyword>
<dbReference type="PANTHER" id="PTHR32294:SF0">
    <property type="entry name" value="DNA POLYMERASE III SUBUNIT ALPHA"/>
    <property type="match status" value="1"/>
</dbReference>
<dbReference type="EC" id="2.7.7.7" evidence="2"/>
<dbReference type="InterPro" id="IPR048472">
    <property type="entry name" value="DNA_pol_IIIA_C"/>
</dbReference>
<dbReference type="SMART" id="SM00481">
    <property type="entry name" value="POLIIIAc"/>
    <property type="match status" value="1"/>
</dbReference>
<keyword evidence="4" id="KW-0963">Cytoplasm</keyword>
<keyword evidence="5" id="KW-0808">Transferase</keyword>
<dbReference type="Pfam" id="PF14579">
    <property type="entry name" value="HHH_6"/>
    <property type="match status" value="1"/>
</dbReference>
<evidence type="ECO:0000313" key="11">
    <source>
        <dbReference type="EMBL" id="BAP58406.1"/>
    </source>
</evidence>
<evidence type="ECO:0000256" key="7">
    <source>
        <dbReference type="ARBA" id="ARBA00022705"/>
    </source>
</evidence>
<dbReference type="GO" id="GO:0006260">
    <property type="term" value="P:DNA replication"/>
    <property type="evidence" value="ECO:0007669"/>
    <property type="project" value="UniProtKB-KW"/>
</dbReference>
<sequence length="1165" mass="134185">MINPRFIHLNLHSDYSITKGLPKINSIIKKLVELNMPAVALTDFTNLFGVIKFYKLAYHFGIKSIIGAEFSLNNDIFNIQPTKLTILAINKVGYHNLIMLISYAYQYGYTIKGPTINRDWLIKFKSGLIILSGGRKGDLGKALLSNNLQLLDKYLLFYKKYFFEHYYLELIRTNRKNEEKYLQMALEISASENIPVVATNDVCFLNMEDFSIHEIRIAINYGYTINDKRKSNFSCQQYLRNEKEMCKLFSDIPTALENSVEIAKRCNVIMQFNEYFLPKFIDQTVTEKELLINKSRAGLENILKVLFPNANIRSRQRLKYDQRLKKELNVINQMGFPGYFLIVMEFIQWAKENGIPVGPGRGSGAGSLVAYVLKITDIDPLKFDLIFERFLNPDRISMPDFDIDFCMDKRDKVIDHVAHVYGRDSVSQIITFGTMTAKAVIRDVGRALGYPYGFVNNISKLIPSDLGITLKKIFSTDSKISQIYERDEEIKVLIDIARKLEGVTRNASKHAGGLVISPSKITDFTPLYRDENHKNTVTQFDKNDIEHIGLVKFDFLGLRTLTIIQNALDMINLRLKKSNSDKINILDISLNDKKSFDLLKSTKTIAVFQLESTGIRKLIKRLQPDCFEDIIALLALFRPGPLQSGMVDNFINRKRGYEKIAYPDIRWEHKILKPILAPTYGIILYQEQVMQIAQSFAGYTLGSADLLRRAMGKKKPEEMEQHRSIFKNGAKKKGIDTILAMKIFDLVEKFAGYGFNKSHSVAYAFLSYQTLWLKANYPAEFMAAVINADIDNTEKIVRLIDECKNIGIKILPPNINISMYFFHAKKNNEIFYGMGAIKGIGKSVIETILNIRKKQSFQDIFDFCQRIDQKKITNKIIEKLIKSGCMDTLGLHRAALISVYPHALKAAYQNAKRQEVKQVDLFDFISPDKFQQIKGFYSNVALWSDETRLKGEHETLGLYITGHPFTQYIQEINTYINHIPLKDINASFIRSTKNIVVVGLVKSIRFLETKFGKRISILILDDYSAHLEVVVFSKNLEKYQKFLEKNKILVIQGKIDFDTYNNIKMKAYEIVDIEKARERYIKSISINCSTKKINAYILNQFYHIIKPYNIGSVPIKFFYKKNNMKQEFFLKNIFNVVPSNLLIDDLRLLFGHTKIEFTFNPKGQL</sequence>
<dbReference type="Pfam" id="PF20914">
    <property type="entry name" value="DNA_pol_IIIA_C"/>
    <property type="match status" value="1"/>
</dbReference>
<dbReference type="InterPro" id="IPR016195">
    <property type="entry name" value="Pol/histidinol_Pase-like"/>
</dbReference>
<feature type="domain" description="Polymerase/histidinol phosphatase N-terminal" evidence="10">
    <location>
        <begin position="7"/>
        <end position="74"/>
    </location>
</feature>
<name>A0A090BWD3_9ENTR</name>
<dbReference type="InterPro" id="IPR004805">
    <property type="entry name" value="DnaE2/DnaE/PolC"/>
</dbReference>
<comment type="catalytic activity">
    <reaction evidence="9">
        <text>DNA(n) + a 2'-deoxyribonucleoside 5'-triphosphate = DNA(n+1) + diphosphate</text>
        <dbReference type="Rhea" id="RHEA:22508"/>
        <dbReference type="Rhea" id="RHEA-COMP:17339"/>
        <dbReference type="Rhea" id="RHEA-COMP:17340"/>
        <dbReference type="ChEBI" id="CHEBI:33019"/>
        <dbReference type="ChEBI" id="CHEBI:61560"/>
        <dbReference type="ChEBI" id="CHEBI:173112"/>
        <dbReference type="EC" id="2.7.7.7"/>
    </reaction>
</comment>
<dbReference type="Pfam" id="PF02811">
    <property type="entry name" value="PHP"/>
    <property type="match status" value="1"/>
</dbReference>
<dbReference type="PANTHER" id="PTHR32294">
    <property type="entry name" value="DNA POLYMERASE III SUBUNIT ALPHA"/>
    <property type="match status" value="1"/>
</dbReference>
<dbReference type="FunFam" id="1.10.10.1600:FF:000001">
    <property type="entry name" value="DNA polymerase III subunit alpha"/>
    <property type="match status" value="1"/>
</dbReference>
<evidence type="ECO:0000256" key="9">
    <source>
        <dbReference type="ARBA" id="ARBA00049244"/>
    </source>
</evidence>
<keyword evidence="8" id="KW-0239">DNA-directed DNA polymerase</keyword>
<dbReference type="SUPFAM" id="SSF160975">
    <property type="entry name" value="AF1531-like"/>
    <property type="match status" value="1"/>
</dbReference>
<dbReference type="GO" id="GO:0003887">
    <property type="term" value="F:DNA-directed DNA polymerase activity"/>
    <property type="evidence" value="ECO:0007669"/>
    <property type="project" value="UniProtKB-KW"/>
</dbReference>
<reference evidence="11 12" key="2">
    <citation type="journal article" date="2014" name="Curr. Biol.">
        <title>Symbiont-Supplemented Maternal Investment Underpinning Host's Ecological Adaptation.</title>
        <authorList>
            <person name="Kaiwa N."/>
            <person name="Hosokawa T."/>
            <person name="Nikoh N."/>
            <person name="Tanahashi M."/>
            <person name="Moriyama M."/>
            <person name="Meng X.Y."/>
            <person name="Maeda T."/>
            <person name="Yamaguchi K."/>
            <person name="Shigenobu S."/>
            <person name="Ito M."/>
            <person name="Fukatsu T."/>
        </authorList>
    </citation>
    <scope>NUCLEOTIDE SEQUENCE [LARGE SCALE GENOMIC DNA]</scope>
    <source>
        <strain evidence="11 12">UwTKB</strain>
    </source>
</reference>
<comment type="subcellular location">
    <subcellularLocation>
        <location evidence="1">Cytoplasm</location>
    </subcellularLocation>
</comment>
<dbReference type="InterPro" id="IPR029460">
    <property type="entry name" value="DNAPol_HHH"/>
</dbReference>
<dbReference type="InterPro" id="IPR004365">
    <property type="entry name" value="NA-bd_OB_tRNA"/>
</dbReference>
<evidence type="ECO:0000256" key="3">
    <source>
        <dbReference type="ARBA" id="ARBA00019114"/>
    </source>
</evidence>
<dbReference type="HOGENOM" id="CLU_001600_0_0_6"/>
<dbReference type="NCBIfam" id="TIGR00594">
    <property type="entry name" value="polc"/>
    <property type="match status" value="1"/>
</dbReference>
<dbReference type="Gene3D" id="1.10.150.870">
    <property type="match status" value="1"/>
</dbReference>
<gene>
    <name evidence="11" type="primary">dnaE</name>
    <name evidence="11" type="ORF">TGUWTKB_1520</name>
</gene>
<dbReference type="SUPFAM" id="SSF89550">
    <property type="entry name" value="PHP domain-like"/>
    <property type="match status" value="1"/>
</dbReference>
<dbReference type="RefSeq" id="WP_041062561.1">
    <property type="nucleotide sequence ID" value="NZ_AP014521.1"/>
</dbReference>
<dbReference type="GO" id="GO:0005737">
    <property type="term" value="C:cytoplasm"/>
    <property type="evidence" value="ECO:0007669"/>
    <property type="project" value="UniProtKB-SubCell"/>
</dbReference>
<reference evidence="12" key="1">
    <citation type="submission" date="2013-11" db="EMBL/GenBank/DDBJ databases">
        <title>Symbiont-containing voluminous jelly as an extraordinary maternal gift for overwintering insect nymphs.</title>
        <authorList>
            <person name="Kaiwa N."/>
            <person name="Hosokawa T."/>
            <person name="Nikoh N."/>
            <person name="Meng X.Y."/>
            <person name="Tanahashi M."/>
            <person name="Moriyama M."/>
            <person name="Maeda T."/>
            <person name="Yamaguchi K."/>
            <person name="Shigenobu S."/>
            <person name="Ito M."/>
            <person name="Fukatsu T."/>
        </authorList>
    </citation>
    <scope>NUCLEOTIDE SEQUENCE [LARGE SCALE GENOMIC DNA]</scope>
    <source>
        <strain evidence="12">UwTKB</strain>
    </source>
</reference>
<protein>
    <recommendedName>
        <fullName evidence="3">DNA polymerase III subunit alpha</fullName>
        <ecNumber evidence="2">2.7.7.7</ecNumber>
    </recommendedName>
</protein>
<dbReference type="InterPro" id="IPR004013">
    <property type="entry name" value="PHP_dom"/>
</dbReference>
<dbReference type="OrthoDB" id="9803237at2"/>
<dbReference type="Gene3D" id="3.20.20.140">
    <property type="entry name" value="Metal-dependent hydrolases"/>
    <property type="match status" value="1"/>
</dbReference>
<dbReference type="InterPro" id="IPR040982">
    <property type="entry name" value="DNA_pol3_finger"/>
</dbReference>
<dbReference type="Gene3D" id="1.10.10.1600">
    <property type="entry name" value="Bacterial DNA polymerase III alpha subunit, thumb domain"/>
    <property type="match status" value="1"/>
</dbReference>
<dbReference type="CDD" id="cd04485">
    <property type="entry name" value="DnaE_OBF"/>
    <property type="match status" value="1"/>
</dbReference>
<proteinExistence type="predicted"/>
<dbReference type="InterPro" id="IPR011708">
    <property type="entry name" value="DNA_pol3_alpha_NTPase_dom"/>
</dbReference>
<dbReference type="AlphaFoldDB" id="A0A090BWD3"/>
<dbReference type="Pfam" id="PF17657">
    <property type="entry name" value="DNA_pol3_finger"/>
    <property type="match status" value="1"/>
</dbReference>
<dbReference type="EMBL" id="AP014521">
    <property type="protein sequence ID" value="BAP58406.1"/>
    <property type="molecule type" value="Genomic_DNA"/>
</dbReference>
<evidence type="ECO:0000256" key="5">
    <source>
        <dbReference type="ARBA" id="ARBA00022679"/>
    </source>
</evidence>
<evidence type="ECO:0000256" key="8">
    <source>
        <dbReference type="ARBA" id="ARBA00022932"/>
    </source>
</evidence>
<dbReference type="Pfam" id="PF07733">
    <property type="entry name" value="DNA_pol3_alpha"/>
    <property type="match status" value="1"/>
</dbReference>
<keyword evidence="12" id="KW-1185">Reference proteome</keyword>
<dbReference type="InterPro" id="IPR012340">
    <property type="entry name" value="NA-bd_OB-fold"/>
</dbReference>
<dbReference type="GO" id="GO:0008408">
    <property type="term" value="F:3'-5' exonuclease activity"/>
    <property type="evidence" value="ECO:0007669"/>
    <property type="project" value="InterPro"/>
</dbReference>
<dbReference type="Gene3D" id="2.40.50.140">
    <property type="entry name" value="Nucleic acid-binding proteins"/>
    <property type="match status" value="1"/>
</dbReference>
<dbReference type="Proteomes" id="UP000031627">
    <property type="component" value="Chromosome"/>
</dbReference>
<accession>A0A090BWD3</accession>
<evidence type="ECO:0000259" key="10">
    <source>
        <dbReference type="SMART" id="SM00481"/>
    </source>
</evidence>
<dbReference type="InterPro" id="IPR003141">
    <property type="entry name" value="Pol/His_phosphatase_N"/>
</dbReference>
<dbReference type="STRING" id="1410383.TGUWTKB_1520"/>
<dbReference type="CDD" id="cd07433">
    <property type="entry name" value="PHP_PolIIIA_DnaE1"/>
    <property type="match status" value="1"/>
</dbReference>
<dbReference type="InterPro" id="IPR049821">
    <property type="entry name" value="PolIIIA_DnaE1_PHP"/>
</dbReference>
<dbReference type="FunFam" id="1.10.150.870:FF:000001">
    <property type="entry name" value="DNA polymerase III subunit alpha"/>
    <property type="match status" value="1"/>
</dbReference>